<feature type="transmembrane region" description="Helical" evidence="1">
    <location>
        <begin position="327"/>
        <end position="349"/>
    </location>
</feature>
<name>U4LS64_PYROM</name>
<gene>
    <name evidence="2" type="ORF">PCON_12506</name>
</gene>
<protein>
    <submittedName>
        <fullName evidence="2">Uncharacterized protein</fullName>
    </submittedName>
</protein>
<dbReference type="OrthoDB" id="5423239at2759"/>
<proteinExistence type="predicted"/>
<dbReference type="Proteomes" id="UP000018144">
    <property type="component" value="Unassembled WGS sequence"/>
</dbReference>
<sequence length="443" mass="49385">MVRTTNVNEGIGMEFYLKIIDPGRDAMFSRAYQQYESKINTFLASLFSDRGYPSGGRRQAPLKYGNHSVVEQEVVQVSFRLAPNANNVSLCEAAESFCEAVFAKPESLGNLTVRGLLGVEPEGELIQKQWYRAMFRAVLTDGKPLLKALEAGYQHPLLVDWALTLCFCIVAQVNCRAVTEQETGEFSEEAVDLAEKILNKFFDKNTASPPSADVDLNKVMDDLVARLRSIVATNPRSLALGIDMRLPLFSAAHAAACVLVSNREIFKEFIRRRKIAAKKLAAGNVFLHASAVAHHSTRDLLSRETAGDFCSSKLVEEPTTRRKFHPAWWAAAPIVLPFAMAGGVFYGPYKLGQWASQEQFEKRLTGVNELAVFVARAFGLALDIRVMLGWIHWEREALVSDQAKEMCRALLGSDKGLHGIVKYLREQGEGLETWRELLDVAKR</sequence>
<keyword evidence="1" id="KW-1133">Transmembrane helix</keyword>
<evidence type="ECO:0000313" key="2">
    <source>
        <dbReference type="EMBL" id="CCX32185.1"/>
    </source>
</evidence>
<organism evidence="2 3">
    <name type="scientific">Pyronema omphalodes (strain CBS 100304)</name>
    <name type="common">Pyronema confluens</name>
    <dbReference type="NCBI Taxonomy" id="1076935"/>
    <lineage>
        <taxon>Eukaryota</taxon>
        <taxon>Fungi</taxon>
        <taxon>Dikarya</taxon>
        <taxon>Ascomycota</taxon>
        <taxon>Pezizomycotina</taxon>
        <taxon>Pezizomycetes</taxon>
        <taxon>Pezizales</taxon>
        <taxon>Pyronemataceae</taxon>
        <taxon>Pyronema</taxon>
    </lineage>
</organism>
<accession>U4LS64</accession>
<keyword evidence="3" id="KW-1185">Reference proteome</keyword>
<keyword evidence="1" id="KW-0472">Membrane</keyword>
<keyword evidence="1" id="KW-0812">Transmembrane</keyword>
<evidence type="ECO:0000313" key="3">
    <source>
        <dbReference type="Proteomes" id="UP000018144"/>
    </source>
</evidence>
<dbReference type="AlphaFoldDB" id="U4LS64"/>
<evidence type="ECO:0000256" key="1">
    <source>
        <dbReference type="SAM" id="Phobius"/>
    </source>
</evidence>
<dbReference type="EMBL" id="HF935728">
    <property type="protein sequence ID" value="CCX32185.1"/>
    <property type="molecule type" value="Genomic_DNA"/>
</dbReference>
<reference evidence="2 3" key="1">
    <citation type="journal article" date="2013" name="PLoS Genet.">
        <title>The genome and development-dependent transcriptomes of Pyronema confluens: a window into fungal evolution.</title>
        <authorList>
            <person name="Traeger S."/>
            <person name="Altegoer F."/>
            <person name="Freitag M."/>
            <person name="Gabaldon T."/>
            <person name="Kempken F."/>
            <person name="Kumar A."/>
            <person name="Marcet-Houben M."/>
            <person name="Poggeler S."/>
            <person name="Stajich J.E."/>
            <person name="Nowrousian M."/>
        </authorList>
    </citation>
    <scope>NUCLEOTIDE SEQUENCE [LARGE SCALE GENOMIC DNA]</scope>
    <source>
        <strain evidence="3">CBS 100304</strain>
        <tissue evidence="2">Vegetative mycelium</tissue>
    </source>
</reference>